<organism evidence="3 4">
    <name type="scientific">Hydrogenophaga borbori</name>
    <dbReference type="NCBI Taxonomy" id="2294117"/>
    <lineage>
        <taxon>Bacteria</taxon>
        <taxon>Pseudomonadati</taxon>
        <taxon>Pseudomonadota</taxon>
        <taxon>Betaproteobacteria</taxon>
        <taxon>Burkholderiales</taxon>
        <taxon>Comamonadaceae</taxon>
        <taxon>Hydrogenophaga</taxon>
    </lineage>
</organism>
<feature type="domain" description="Anti sigma-E protein RseA N-terminal" evidence="2">
    <location>
        <begin position="15"/>
        <end position="89"/>
    </location>
</feature>
<comment type="caution">
    <text evidence="3">The sequence shown here is derived from an EMBL/GenBank/DDBJ whole genome shotgun (WGS) entry which is preliminary data.</text>
</comment>
<dbReference type="Pfam" id="PF03872">
    <property type="entry name" value="RseA_N"/>
    <property type="match status" value="1"/>
</dbReference>
<protein>
    <submittedName>
        <fullName evidence="3">Anti-sigma factor</fullName>
    </submittedName>
</protein>
<reference evidence="3 4" key="1">
    <citation type="submission" date="2018-08" db="EMBL/GenBank/DDBJ databases">
        <title>Hydrogenophaga sp. LA-38 isolated from sludge.</title>
        <authorList>
            <person name="Im W.-T."/>
        </authorList>
    </citation>
    <scope>NUCLEOTIDE SEQUENCE [LARGE SCALE GENOMIC DNA]</scope>
    <source>
        <strain evidence="3 4">LA-38</strain>
    </source>
</reference>
<dbReference type="Proteomes" id="UP000261931">
    <property type="component" value="Unassembled WGS sequence"/>
</dbReference>
<evidence type="ECO:0000313" key="4">
    <source>
        <dbReference type="Proteomes" id="UP000261931"/>
    </source>
</evidence>
<name>A0A372EIR2_9BURK</name>
<dbReference type="GO" id="GO:0016989">
    <property type="term" value="F:sigma factor antagonist activity"/>
    <property type="evidence" value="ECO:0007669"/>
    <property type="project" value="InterPro"/>
</dbReference>
<dbReference type="InterPro" id="IPR036147">
    <property type="entry name" value="Anti-sigma_E_RseA_N_sf"/>
</dbReference>
<dbReference type="CDD" id="cd16328">
    <property type="entry name" value="RseA_N"/>
    <property type="match status" value="1"/>
</dbReference>
<dbReference type="SUPFAM" id="SSF89069">
    <property type="entry name" value="N-terminal, cytoplasmic domain of anti-sigmaE factor RseA"/>
    <property type="match status" value="1"/>
</dbReference>
<gene>
    <name evidence="3" type="ORF">DY262_13340</name>
</gene>
<proteinExistence type="predicted"/>
<sequence length="220" mass="23058">MNQPTSFDSARPGADQVSALCDGYLDERESDALFARCRLGDEALVQWRGYQLIGEVLRGDGAALPARSPMDFLAELNQRLDAEHQPAADAGSQPVRAVRGAAANDALFRWKMVSGLASVVAVAAVGWTVLASAPSGPQGPVLAQERVALPPATLASAAPPAASAGVPSTRPVMVSTSQGPLIRDPALERLLSEHRQHGGMSAFQTSTGFIRNATYDADAR</sequence>
<dbReference type="EMBL" id="QVLS01000007">
    <property type="protein sequence ID" value="RFP78282.1"/>
    <property type="molecule type" value="Genomic_DNA"/>
</dbReference>
<dbReference type="InterPro" id="IPR052383">
    <property type="entry name" value="Anti-sigma-E_RseA-like"/>
</dbReference>
<dbReference type="PANTHER" id="PTHR38104">
    <property type="match status" value="1"/>
</dbReference>
<keyword evidence="4" id="KW-1185">Reference proteome</keyword>
<feature type="region of interest" description="Disordered" evidence="1">
    <location>
        <begin position="157"/>
        <end position="177"/>
    </location>
</feature>
<dbReference type="InterPro" id="IPR005572">
    <property type="entry name" value="Anti-sigma_E_RseA_N"/>
</dbReference>
<dbReference type="Gene3D" id="1.10.10.880">
    <property type="entry name" value="Anti sigma-E protein RseA, N-terminal domain"/>
    <property type="match status" value="1"/>
</dbReference>
<evidence type="ECO:0000259" key="2">
    <source>
        <dbReference type="Pfam" id="PF03872"/>
    </source>
</evidence>
<dbReference type="PANTHER" id="PTHR38104:SF1">
    <property type="entry name" value="ANTI-SIGMA-E FACTOR RSEA"/>
    <property type="match status" value="1"/>
</dbReference>
<dbReference type="RefSeq" id="WP_116959536.1">
    <property type="nucleotide sequence ID" value="NZ_QVLS01000007.1"/>
</dbReference>
<dbReference type="AlphaFoldDB" id="A0A372EIR2"/>
<evidence type="ECO:0000313" key="3">
    <source>
        <dbReference type="EMBL" id="RFP78282.1"/>
    </source>
</evidence>
<accession>A0A372EIR2</accession>
<evidence type="ECO:0000256" key="1">
    <source>
        <dbReference type="SAM" id="MobiDB-lite"/>
    </source>
</evidence>